<dbReference type="InterPro" id="IPR036597">
    <property type="entry name" value="Fido-like_dom_sf"/>
</dbReference>
<protein>
    <recommendedName>
        <fullName evidence="2">Fido domain-containing protein</fullName>
    </recommendedName>
</protein>
<accession>A0A543CJU4</accession>
<evidence type="ECO:0000313" key="3">
    <source>
        <dbReference type="EMBL" id="TQL97381.1"/>
    </source>
</evidence>
<proteinExistence type="predicted"/>
<evidence type="ECO:0000259" key="2">
    <source>
        <dbReference type="PROSITE" id="PS51459"/>
    </source>
</evidence>
<feature type="domain" description="Fido" evidence="2">
    <location>
        <begin position="96"/>
        <end position="239"/>
    </location>
</feature>
<dbReference type="Proteomes" id="UP000316096">
    <property type="component" value="Unassembled WGS sequence"/>
</dbReference>
<comment type="caution">
    <text evidence="3">The sequence shown here is derived from an EMBL/GenBank/DDBJ whole genome shotgun (WGS) entry which is preliminary data.</text>
</comment>
<feature type="region of interest" description="Disordered" evidence="1">
    <location>
        <begin position="113"/>
        <end position="137"/>
    </location>
</feature>
<dbReference type="AlphaFoldDB" id="A0A543CJU4"/>
<gene>
    <name evidence="3" type="ORF">FB559_2961</name>
</gene>
<organism evidence="3 4">
    <name type="scientific">Actinoallomurus bryophytorum</name>
    <dbReference type="NCBI Taxonomy" id="1490222"/>
    <lineage>
        <taxon>Bacteria</taxon>
        <taxon>Bacillati</taxon>
        <taxon>Actinomycetota</taxon>
        <taxon>Actinomycetes</taxon>
        <taxon>Streptosporangiales</taxon>
        <taxon>Thermomonosporaceae</taxon>
        <taxon>Actinoallomurus</taxon>
    </lineage>
</organism>
<evidence type="ECO:0000256" key="1">
    <source>
        <dbReference type="SAM" id="MobiDB-lite"/>
    </source>
</evidence>
<sequence length="261" mass="27255">MSDPFAHVAGLPEVREAVSEARESVDRLLGHRILRRQSAEVSAESALRGARASAALEGVSAPLEEVRSALVNDPFVLGALRVSEAIGSLAAVWRNAPRQALARLHAFAASDGADADDLGRPRSGSTARDPLSLGPAPSPATVTARLSSLSDLLTVPTSAPALVVAAVTQGELLALRPFGWGDGLVARAAVRLTLVDRGFDPKSLVAPEVGHVELGSAYRSAILAYMSGTQEGVVQWVRHCAEATALGARDTLAVCESFTRR</sequence>
<dbReference type="RefSeq" id="WP_141956118.1">
    <property type="nucleotide sequence ID" value="NZ_VFOZ01000001.1"/>
</dbReference>
<dbReference type="Gene3D" id="1.10.3290.10">
    <property type="entry name" value="Fido-like domain"/>
    <property type="match status" value="1"/>
</dbReference>
<dbReference type="InterPro" id="IPR003812">
    <property type="entry name" value="Fido"/>
</dbReference>
<dbReference type="SUPFAM" id="SSF140931">
    <property type="entry name" value="Fic-like"/>
    <property type="match status" value="1"/>
</dbReference>
<reference evidence="3 4" key="1">
    <citation type="submission" date="2019-06" db="EMBL/GenBank/DDBJ databases">
        <title>Sequencing the genomes of 1000 actinobacteria strains.</title>
        <authorList>
            <person name="Klenk H.-P."/>
        </authorList>
    </citation>
    <scope>NUCLEOTIDE SEQUENCE [LARGE SCALE GENOMIC DNA]</scope>
    <source>
        <strain evidence="3 4">DSM 102200</strain>
    </source>
</reference>
<dbReference type="EMBL" id="VFOZ01000001">
    <property type="protein sequence ID" value="TQL97381.1"/>
    <property type="molecule type" value="Genomic_DNA"/>
</dbReference>
<keyword evidence="4" id="KW-1185">Reference proteome</keyword>
<dbReference type="OrthoDB" id="5241763at2"/>
<evidence type="ECO:0000313" key="4">
    <source>
        <dbReference type="Proteomes" id="UP000316096"/>
    </source>
</evidence>
<name>A0A543CJU4_9ACTN</name>
<dbReference type="PROSITE" id="PS51459">
    <property type="entry name" value="FIDO"/>
    <property type="match status" value="1"/>
</dbReference>